<sequence length="326" mass="35520">MSAWVGRDVLVTGGCGFIGSHLVEALLAEGARVRVLDLYNAANSRGFLEGLSHPDLDIRLGDVSDQEFTRDVVAGCDTVFHLAALIGIPYSYVAPGHYVRVNVGGTLAVLEAVRREGVRRLIHTSTSETYGTAQYTPIDEKHPAVAQSPYAATKVAADQLAGSYHRSFDVPVVTIRPFNTFGPRQSMRAVLPTVMAQALYADEVKVGSVEPRRDMTYVSDTVNGFLLAGAAEGLEGEVYNLGTGVAHSVGEMIEMVFEVTGERKPVRTDSERVRPERSEVDELLSDFSRARDAFGFTPQVSFLEGLRRLRDHVAESRPTDPTSYTV</sequence>
<name>A0ABP3S9P4_9ACTN</name>
<dbReference type="InterPro" id="IPR016040">
    <property type="entry name" value="NAD(P)-bd_dom"/>
</dbReference>
<dbReference type="SUPFAM" id="SSF51735">
    <property type="entry name" value="NAD(P)-binding Rossmann-fold domains"/>
    <property type="match status" value="1"/>
</dbReference>
<dbReference type="PROSITE" id="PS00061">
    <property type="entry name" value="ADH_SHORT"/>
    <property type="match status" value="1"/>
</dbReference>
<keyword evidence="3" id="KW-1185">Reference proteome</keyword>
<dbReference type="InterPro" id="IPR036291">
    <property type="entry name" value="NAD(P)-bd_dom_sf"/>
</dbReference>
<comment type="caution">
    <text evidence="2">The sequence shown here is derived from an EMBL/GenBank/DDBJ whole genome shotgun (WGS) entry which is preliminary data.</text>
</comment>
<proteinExistence type="predicted"/>
<dbReference type="Gene3D" id="3.90.25.10">
    <property type="entry name" value="UDP-galactose 4-epimerase, domain 1"/>
    <property type="match status" value="1"/>
</dbReference>
<dbReference type="Pfam" id="PF16363">
    <property type="entry name" value="GDP_Man_Dehyd"/>
    <property type="match status" value="1"/>
</dbReference>
<feature type="domain" description="NAD(P)-binding" evidence="1">
    <location>
        <begin position="10"/>
        <end position="308"/>
    </location>
</feature>
<dbReference type="RefSeq" id="WP_344607398.1">
    <property type="nucleotide sequence ID" value="NZ_BAAAHE010000036.1"/>
</dbReference>
<protein>
    <submittedName>
        <fullName evidence="2">NAD-dependent 4,6-dehydratase LegB</fullName>
    </submittedName>
</protein>
<gene>
    <name evidence="2" type="ORF">GCM10009547_36570</name>
</gene>
<dbReference type="EMBL" id="BAAAHE010000036">
    <property type="protein sequence ID" value="GAA0629588.1"/>
    <property type="molecule type" value="Genomic_DNA"/>
</dbReference>
<reference evidence="3" key="1">
    <citation type="journal article" date="2019" name="Int. J. Syst. Evol. Microbiol.">
        <title>The Global Catalogue of Microorganisms (GCM) 10K type strain sequencing project: providing services to taxonomists for standard genome sequencing and annotation.</title>
        <authorList>
            <consortium name="The Broad Institute Genomics Platform"/>
            <consortium name="The Broad Institute Genome Sequencing Center for Infectious Disease"/>
            <person name="Wu L."/>
            <person name="Ma J."/>
        </authorList>
    </citation>
    <scope>NUCLEOTIDE SEQUENCE [LARGE SCALE GENOMIC DNA]</scope>
    <source>
        <strain evidence="3">JCM 10671</strain>
    </source>
</reference>
<dbReference type="InterPro" id="IPR045869">
    <property type="entry name" value="Arna-like_SDR_e"/>
</dbReference>
<dbReference type="Gene3D" id="3.40.50.720">
    <property type="entry name" value="NAD(P)-binding Rossmann-like Domain"/>
    <property type="match status" value="1"/>
</dbReference>
<dbReference type="PANTHER" id="PTHR43000">
    <property type="entry name" value="DTDP-D-GLUCOSE 4,6-DEHYDRATASE-RELATED"/>
    <property type="match status" value="1"/>
</dbReference>
<accession>A0ABP3S9P4</accession>
<evidence type="ECO:0000259" key="1">
    <source>
        <dbReference type="Pfam" id="PF16363"/>
    </source>
</evidence>
<dbReference type="Proteomes" id="UP001500957">
    <property type="component" value="Unassembled WGS sequence"/>
</dbReference>
<evidence type="ECO:0000313" key="2">
    <source>
        <dbReference type="EMBL" id="GAA0629588.1"/>
    </source>
</evidence>
<dbReference type="CDD" id="cd05257">
    <property type="entry name" value="Arna_like_SDR_e"/>
    <property type="match status" value="1"/>
</dbReference>
<dbReference type="InterPro" id="IPR020904">
    <property type="entry name" value="Sc_DH/Rdtase_CS"/>
</dbReference>
<evidence type="ECO:0000313" key="3">
    <source>
        <dbReference type="Proteomes" id="UP001500957"/>
    </source>
</evidence>
<organism evidence="2 3">
    <name type="scientific">Sporichthya brevicatena</name>
    <dbReference type="NCBI Taxonomy" id="171442"/>
    <lineage>
        <taxon>Bacteria</taxon>
        <taxon>Bacillati</taxon>
        <taxon>Actinomycetota</taxon>
        <taxon>Actinomycetes</taxon>
        <taxon>Sporichthyales</taxon>
        <taxon>Sporichthyaceae</taxon>
        <taxon>Sporichthya</taxon>
    </lineage>
</organism>